<evidence type="ECO:0000256" key="4">
    <source>
        <dbReference type="ARBA" id="ARBA00022679"/>
    </source>
</evidence>
<dbReference type="AlphaFoldDB" id="A0A1M5EEP2"/>
<evidence type="ECO:0000259" key="8">
    <source>
        <dbReference type="PROSITE" id="PS50112"/>
    </source>
</evidence>
<dbReference type="PRINTS" id="PR00344">
    <property type="entry name" value="BCTRLSENSOR"/>
</dbReference>
<feature type="domain" description="Histidine kinase" evidence="7">
    <location>
        <begin position="195"/>
        <end position="412"/>
    </location>
</feature>
<dbReference type="InterPro" id="IPR000700">
    <property type="entry name" value="PAS-assoc_C"/>
</dbReference>
<evidence type="ECO:0000313" key="11">
    <source>
        <dbReference type="Proteomes" id="UP000184406"/>
    </source>
</evidence>
<dbReference type="Proteomes" id="UP000184406">
    <property type="component" value="Unassembled WGS sequence"/>
</dbReference>
<dbReference type="PROSITE" id="PS50112">
    <property type="entry name" value="PAS"/>
    <property type="match status" value="1"/>
</dbReference>
<reference evidence="11" key="1">
    <citation type="submission" date="2016-11" db="EMBL/GenBank/DDBJ databases">
        <authorList>
            <person name="Varghese N."/>
            <person name="Submissions S."/>
        </authorList>
    </citation>
    <scope>NUCLEOTIDE SEQUENCE [LARGE SCALE GENOMIC DNA]</scope>
    <source>
        <strain evidence="11">DSM 17539</strain>
    </source>
</reference>
<dbReference type="SMART" id="SM00387">
    <property type="entry name" value="HATPase_c"/>
    <property type="match status" value="1"/>
</dbReference>
<dbReference type="RefSeq" id="WP_218587943.1">
    <property type="nucleotide sequence ID" value="NZ_FQUX01000007.1"/>
</dbReference>
<dbReference type="GO" id="GO:0005886">
    <property type="term" value="C:plasma membrane"/>
    <property type="evidence" value="ECO:0007669"/>
    <property type="project" value="TreeGrafter"/>
</dbReference>
<dbReference type="Pfam" id="PF08448">
    <property type="entry name" value="PAS_4"/>
    <property type="match status" value="1"/>
</dbReference>
<dbReference type="InterPro" id="IPR013656">
    <property type="entry name" value="PAS_4"/>
</dbReference>
<dbReference type="Gene3D" id="3.30.450.20">
    <property type="entry name" value="PAS domain"/>
    <property type="match status" value="1"/>
</dbReference>
<dbReference type="EMBL" id="FQUX01000007">
    <property type="protein sequence ID" value="SHF77699.1"/>
    <property type="molecule type" value="Genomic_DNA"/>
</dbReference>
<evidence type="ECO:0000256" key="3">
    <source>
        <dbReference type="ARBA" id="ARBA00022553"/>
    </source>
</evidence>
<dbReference type="PANTHER" id="PTHR43047:SF72">
    <property type="entry name" value="OSMOSENSING HISTIDINE PROTEIN KINASE SLN1"/>
    <property type="match status" value="1"/>
</dbReference>
<dbReference type="CDD" id="cd00130">
    <property type="entry name" value="PAS"/>
    <property type="match status" value="1"/>
</dbReference>
<keyword evidence="4" id="KW-0808">Transferase</keyword>
<dbReference type="GO" id="GO:0009927">
    <property type="term" value="F:histidine phosphotransfer kinase activity"/>
    <property type="evidence" value="ECO:0007669"/>
    <property type="project" value="TreeGrafter"/>
</dbReference>
<dbReference type="SMART" id="SM00091">
    <property type="entry name" value="PAS"/>
    <property type="match status" value="1"/>
</dbReference>
<feature type="domain" description="PAC" evidence="9">
    <location>
        <begin position="126"/>
        <end position="177"/>
    </location>
</feature>
<name>A0A1M5EEP2_9FLAO</name>
<dbReference type="SMART" id="SM00388">
    <property type="entry name" value="HisKA"/>
    <property type="match status" value="1"/>
</dbReference>
<comment type="catalytic activity">
    <reaction evidence="1">
        <text>ATP + protein L-histidine = ADP + protein N-phospho-L-histidine.</text>
        <dbReference type="EC" id="2.7.13.3"/>
    </reaction>
</comment>
<keyword evidence="5" id="KW-0418">Kinase</keyword>
<dbReference type="FunFam" id="3.30.565.10:FF:000006">
    <property type="entry name" value="Sensor histidine kinase WalK"/>
    <property type="match status" value="1"/>
</dbReference>
<keyword evidence="3" id="KW-0597">Phosphoprotein</keyword>
<dbReference type="EC" id="2.7.13.3" evidence="2"/>
<dbReference type="InterPro" id="IPR005467">
    <property type="entry name" value="His_kinase_dom"/>
</dbReference>
<dbReference type="InterPro" id="IPR000014">
    <property type="entry name" value="PAS"/>
</dbReference>
<dbReference type="InterPro" id="IPR004358">
    <property type="entry name" value="Sig_transdc_His_kin-like_C"/>
</dbReference>
<dbReference type="InterPro" id="IPR035965">
    <property type="entry name" value="PAS-like_dom_sf"/>
</dbReference>
<dbReference type="Gene3D" id="3.30.565.10">
    <property type="entry name" value="Histidine kinase-like ATPase, C-terminal domain"/>
    <property type="match status" value="1"/>
</dbReference>
<dbReference type="NCBIfam" id="TIGR00229">
    <property type="entry name" value="sensory_box"/>
    <property type="match status" value="1"/>
</dbReference>
<feature type="domain" description="PAS" evidence="8">
    <location>
        <begin position="53"/>
        <end position="123"/>
    </location>
</feature>
<dbReference type="SUPFAM" id="SSF55874">
    <property type="entry name" value="ATPase domain of HSP90 chaperone/DNA topoisomerase II/histidine kinase"/>
    <property type="match status" value="1"/>
</dbReference>
<dbReference type="InterPro" id="IPR036097">
    <property type="entry name" value="HisK_dim/P_sf"/>
</dbReference>
<evidence type="ECO:0000259" key="7">
    <source>
        <dbReference type="PROSITE" id="PS50109"/>
    </source>
</evidence>
<dbReference type="GO" id="GO:0000155">
    <property type="term" value="F:phosphorelay sensor kinase activity"/>
    <property type="evidence" value="ECO:0007669"/>
    <property type="project" value="InterPro"/>
</dbReference>
<accession>A0A1M5EEP2</accession>
<dbReference type="Pfam" id="PF02518">
    <property type="entry name" value="HATPase_c"/>
    <property type="match status" value="1"/>
</dbReference>
<keyword evidence="11" id="KW-1185">Reference proteome</keyword>
<dbReference type="PROSITE" id="PS50113">
    <property type="entry name" value="PAC"/>
    <property type="match status" value="1"/>
</dbReference>
<proteinExistence type="predicted"/>
<dbReference type="PANTHER" id="PTHR43047">
    <property type="entry name" value="TWO-COMPONENT HISTIDINE PROTEIN KINASE"/>
    <property type="match status" value="1"/>
</dbReference>
<evidence type="ECO:0000313" key="10">
    <source>
        <dbReference type="EMBL" id="SHF77699.1"/>
    </source>
</evidence>
<dbReference type="SUPFAM" id="SSF47384">
    <property type="entry name" value="Homodimeric domain of signal transducing histidine kinase"/>
    <property type="match status" value="1"/>
</dbReference>
<feature type="coiled-coil region" evidence="6">
    <location>
        <begin position="7"/>
        <end position="48"/>
    </location>
</feature>
<evidence type="ECO:0000256" key="1">
    <source>
        <dbReference type="ARBA" id="ARBA00000085"/>
    </source>
</evidence>
<organism evidence="10 11">
    <name type="scientific">Arenibacter palladensis</name>
    <dbReference type="NCBI Taxonomy" id="237373"/>
    <lineage>
        <taxon>Bacteria</taxon>
        <taxon>Pseudomonadati</taxon>
        <taxon>Bacteroidota</taxon>
        <taxon>Flavobacteriia</taxon>
        <taxon>Flavobacteriales</taxon>
        <taxon>Flavobacteriaceae</taxon>
        <taxon>Arenibacter</taxon>
    </lineage>
</organism>
<keyword evidence="6" id="KW-0175">Coiled coil</keyword>
<dbReference type="CDD" id="cd00082">
    <property type="entry name" value="HisKA"/>
    <property type="match status" value="1"/>
</dbReference>
<dbReference type="Gene3D" id="1.10.287.130">
    <property type="match status" value="1"/>
</dbReference>
<dbReference type="Pfam" id="PF00512">
    <property type="entry name" value="HisKA"/>
    <property type="match status" value="1"/>
</dbReference>
<dbReference type="PROSITE" id="PS50109">
    <property type="entry name" value="HIS_KIN"/>
    <property type="match status" value="1"/>
</dbReference>
<dbReference type="InterPro" id="IPR003661">
    <property type="entry name" value="HisK_dim/P_dom"/>
</dbReference>
<dbReference type="InterPro" id="IPR003594">
    <property type="entry name" value="HATPase_dom"/>
</dbReference>
<evidence type="ECO:0000256" key="2">
    <source>
        <dbReference type="ARBA" id="ARBA00012438"/>
    </source>
</evidence>
<dbReference type="SUPFAM" id="SSF55785">
    <property type="entry name" value="PYP-like sensor domain (PAS domain)"/>
    <property type="match status" value="1"/>
</dbReference>
<dbReference type="InterPro" id="IPR036890">
    <property type="entry name" value="HATPase_C_sf"/>
</dbReference>
<gene>
    <name evidence="10" type="ORF">SAMN03080594_107104</name>
</gene>
<evidence type="ECO:0000256" key="6">
    <source>
        <dbReference type="SAM" id="Coils"/>
    </source>
</evidence>
<protein>
    <recommendedName>
        <fullName evidence="2">histidine kinase</fullName>
        <ecNumber evidence="2">2.7.13.3</ecNumber>
    </recommendedName>
</protein>
<evidence type="ECO:0000259" key="9">
    <source>
        <dbReference type="PROSITE" id="PS50113"/>
    </source>
</evidence>
<evidence type="ECO:0000256" key="5">
    <source>
        <dbReference type="ARBA" id="ARBA00022777"/>
    </source>
</evidence>
<sequence length="412" mass="46690">MIWYSLYNRFKRIKRVKERTRRELENQIAELQKQNEILKSLLAFQNGEEKDETEKYANTILNNMGDAVFVKDNGSRLLLVNDAFCNLFNLPRTKIIGKTLAENVPPDERESFLRIDKQVLLDGIDNINEEPLTLGEGQKRIISTRKSRFIDEDGKKFLVGVIRDITERIKAEEDLRESAIQLRELNATKDKLFSIIAHDLRSPFNNILVLIDILKAQLSKSEDSDTQVYLDLIHSTAKNTLVLLENLLDWAKSQSGQISFKNEKINISTVVNEILELSISIAQTKGISIKVNVTEEVEINSDKKILKTIIRNLMSNAIKYSRPGDKITISTVEEEDLVKVVISDSGVGMDDDTLENLFSITTNTPLPGTLNEKGSGFGLVLCKEFIEKLGGKIWVESEKGKGSDFIFTIPRN</sequence>